<keyword evidence="3 6" id="KW-0812">Transmembrane</keyword>
<feature type="transmembrane region" description="Helical" evidence="6">
    <location>
        <begin position="79"/>
        <end position="97"/>
    </location>
</feature>
<feature type="transmembrane region" description="Helical" evidence="6">
    <location>
        <begin position="412"/>
        <end position="428"/>
    </location>
</feature>
<dbReference type="PANTHER" id="PTHR30250">
    <property type="entry name" value="PST FAMILY PREDICTED COLANIC ACID TRANSPORTER"/>
    <property type="match status" value="1"/>
</dbReference>
<feature type="transmembrane region" description="Helical" evidence="6">
    <location>
        <begin position="326"/>
        <end position="350"/>
    </location>
</feature>
<dbReference type="RefSeq" id="WP_148970412.1">
    <property type="nucleotide sequence ID" value="NZ_JBNIKW010000006.1"/>
</dbReference>
<feature type="transmembrane region" description="Helical" evidence="6">
    <location>
        <begin position="7"/>
        <end position="29"/>
    </location>
</feature>
<dbReference type="InterPro" id="IPR050833">
    <property type="entry name" value="Poly_Biosynth_Transport"/>
</dbReference>
<organism evidence="7 8">
    <name type="scientific">Rossellomorea aquimaris</name>
    <dbReference type="NCBI Taxonomy" id="189382"/>
    <lineage>
        <taxon>Bacteria</taxon>
        <taxon>Bacillati</taxon>
        <taxon>Bacillota</taxon>
        <taxon>Bacilli</taxon>
        <taxon>Bacillales</taxon>
        <taxon>Bacillaceae</taxon>
        <taxon>Rossellomorea</taxon>
    </lineage>
</organism>
<feature type="transmembrane region" description="Helical" evidence="6">
    <location>
        <begin position="109"/>
        <end position="129"/>
    </location>
</feature>
<gene>
    <name evidence="7" type="ORF">FZC85_18005</name>
</gene>
<feature type="transmembrane region" description="Helical" evidence="6">
    <location>
        <begin position="382"/>
        <end position="400"/>
    </location>
</feature>
<evidence type="ECO:0000256" key="6">
    <source>
        <dbReference type="SAM" id="Phobius"/>
    </source>
</evidence>
<feature type="transmembrane region" description="Helical" evidence="6">
    <location>
        <begin position="141"/>
        <end position="163"/>
    </location>
</feature>
<keyword evidence="2" id="KW-1003">Cell membrane</keyword>
<evidence type="ECO:0000256" key="2">
    <source>
        <dbReference type="ARBA" id="ARBA00022475"/>
    </source>
</evidence>
<dbReference type="GO" id="GO:0005886">
    <property type="term" value="C:plasma membrane"/>
    <property type="evidence" value="ECO:0007669"/>
    <property type="project" value="UniProtKB-SubCell"/>
</dbReference>
<comment type="subcellular location">
    <subcellularLocation>
        <location evidence="1">Cell membrane</location>
        <topology evidence="1">Multi-pass membrane protein</topology>
    </subcellularLocation>
</comment>
<reference evidence="7 8" key="1">
    <citation type="submission" date="2019-08" db="EMBL/GenBank/DDBJ databases">
        <title>Bacillus genomes from the desert of Cuatro Cienegas, Coahuila.</title>
        <authorList>
            <person name="Olmedo-Alvarez G."/>
        </authorList>
    </citation>
    <scope>NUCLEOTIDE SEQUENCE [LARGE SCALE GENOMIC DNA]</scope>
    <source>
        <strain evidence="7 8">CH87b_3T</strain>
    </source>
</reference>
<sequence>MLIFLKKLFSFSIGSFGAGIIAFISIPFLTRVLSPEEYGKGMLFISIAMVFSNISILGLDQSYARFYDKVNPRILLKRISLLSIVSIITISLIILINKNFINHYFKGEYQYAYLLIFFLFAQNIFRYILVVVRMEQKGYTFSLLYIGQRFTELAIIVMFISIFSAVHVYLIFSSILGFLIPSMFGVIYLFRLMDTQKNNLNMLESSVQNSSLLKFGLPLMASTVLITVILNVDKILLSIFITEFELGIYTSALQIALSLNIIQSAFNSFWVPYAYSVYQTEKYKEKFNLINKFLTVIMVTFAIVLINFKEAFSMLLGENFKESITLIPMLVLMPVFYTLSETVSIGINLYKKSYIHFRISLFILIFQVIILLLLIINFNSTGASIAVGTTFLFLYILRLYIGQNYVRFIKNFKMLLTVILTLYFYALFETFFDIMQLSILFVLFQFMLLIKLIRR</sequence>
<accession>A0A5D4U791</accession>
<feature type="transmembrane region" description="Helical" evidence="6">
    <location>
        <begin position="252"/>
        <end position="275"/>
    </location>
</feature>
<evidence type="ECO:0000313" key="7">
    <source>
        <dbReference type="EMBL" id="TYS83000.1"/>
    </source>
</evidence>
<dbReference type="OrthoDB" id="6017905at2"/>
<dbReference type="PANTHER" id="PTHR30250:SF11">
    <property type="entry name" value="O-ANTIGEN TRANSPORTER-RELATED"/>
    <property type="match status" value="1"/>
</dbReference>
<comment type="caution">
    <text evidence="7">The sequence shown here is derived from an EMBL/GenBank/DDBJ whole genome shotgun (WGS) entry which is preliminary data.</text>
</comment>
<evidence type="ECO:0000256" key="3">
    <source>
        <dbReference type="ARBA" id="ARBA00022692"/>
    </source>
</evidence>
<evidence type="ECO:0000313" key="8">
    <source>
        <dbReference type="Proteomes" id="UP000324269"/>
    </source>
</evidence>
<evidence type="ECO:0000256" key="5">
    <source>
        <dbReference type="ARBA" id="ARBA00023136"/>
    </source>
</evidence>
<feature type="transmembrane region" description="Helical" evidence="6">
    <location>
        <begin position="169"/>
        <end position="190"/>
    </location>
</feature>
<proteinExistence type="predicted"/>
<protein>
    <submittedName>
        <fullName evidence="7">Lipopolysaccharide biosynthesis protein</fullName>
    </submittedName>
</protein>
<dbReference type="Proteomes" id="UP000324269">
    <property type="component" value="Unassembled WGS sequence"/>
</dbReference>
<feature type="transmembrane region" description="Helical" evidence="6">
    <location>
        <begin position="357"/>
        <end position="376"/>
    </location>
</feature>
<feature type="transmembrane region" description="Helical" evidence="6">
    <location>
        <begin position="41"/>
        <end position="59"/>
    </location>
</feature>
<evidence type="ECO:0000256" key="1">
    <source>
        <dbReference type="ARBA" id="ARBA00004651"/>
    </source>
</evidence>
<feature type="transmembrane region" description="Helical" evidence="6">
    <location>
        <begin position="211"/>
        <end position="232"/>
    </location>
</feature>
<dbReference type="EMBL" id="VTEZ01000006">
    <property type="protein sequence ID" value="TYS83000.1"/>
    <property type="molecule type" value="Genomic_DNA"/>
</dbReference>
<keyword evidence="5 6" id="KW-0472">Membrane</keyword>
<dbReference type="Pfam" id="PF01943">
    <property type="entry name" value="Polysacc_synt"/>
    <property type="match status" value="1"/>
</dbReference>
<feature type="transmembrane region" description="Helical" evidence="6">
    <location>
        <begin position="434"/>
        <end position="453"/>
    </location>
</feature>
<evidence type="ECO:0000256" key="4">
    <source>
        <dbReference type="ARBA" id="ARBA00022989"/>
    </source>
</evidence>
<dbReference type="AlphaFoldDB" id="A0A5D4U791"/>
<dbReference type="InterPro" id="IPR002797">
    <property type="entry name" value="Polysacc_synth"/>
</dbReference>
<keyword evidence="4 6" id="KW-1133">Transmembrane helix</keyword>
<feature type="transmembrane region" description="Helical" evidence="6">
    <location>
        <begin position="287"/>
        <end position="306"/>
    </location>
</feature>
<name>A0A5D4U791_9BACI</name>